<feature type="signal peptide" evidence="14">
    <location>
        <begin position="1"/>
        <end position="16"/>
    </location>
</feature>
<dbReference type="InterPro" id="IPR009030">
    <property type="entry name" value="Growth_fac_rcpt_cys_sf"/>
</dbReference>
<dbReference type="SMART" id="SM00274">
    <property type="entry name" value="FOLN"/>
    <property type="match status" value="9"/>
</dbReference>
<keyword evidence="11" id="KW-0325">Glycoprotein</keyword>
<keyword evidence="8" id="KW-0084">Basement membrane</keyword>
<dbReference type="PROSITE" id="PS01186">
    <property type="entry name" value="EGF_2"/>
    <property type="match status" value="27"/>
</dbReference>
<dbReference type="STRING" id="46731.A0A3M6T4N3"/>
<feature type="disulfide bond" evidence="12">
    <location>
        <begin position="846"/>
        <end position="863"/>
    </location>
</feature>
<feature type="domain" description="EGF-like" evidence="16">
    <location>
        <begin position="919"/>
        <end position="959"/>
    </location>
</feature>
<dbReference type="PROSITE" id="PS51120">
    <property type="entry name" value="LDLRB"/>
    <property type="match status" value="3"/>
</dbReference>
<organism evidence="20 21">
    <name type="scientific">Pocillopora damicornis</name>
    <name type="common">Cauliflower coral</name>
    <name type="synonym">Millepora damicornis</name>
    <dbReference type="NCBI Taxonomy" id="46731"/>
    <lineage>
        <taxon>Eukaryota</taxon>
        <taxon>Metazoa</taxon>
        <taxon>Cnidaria</taxon>
        <taxon>Anthozoa</taxon>
        <taxon>Hexacorallia</taxon>
        <taxon>Scleractinia</taxon>
        <taxon>Astrocoeniina</taxon>
        <taxon>Pocilloporidae</taxon>
        <taxon>Pocillopora</taxon>
    </lineage>
</organism>
<dbReference type="PROSITE" id="PS00022">
    <property type="entry name" value="EGF_1"/>
    <property type="match status" value="1"/>
</dbReference>
<keyword evidence="5 14" id="KW-0732">Signal</keyword>
<evidence type="ECO:0000256" key="6">
    <source>
        <dbReference type="ARBA" id="ARBA00022737"/>
    </source>
</evidence>
<feature type="domain" description="EGF-like" evidence="16">
    <location>
        <begin position="757"/>
        <end position="792"/>
    </location>
</feature>
<dbReference type="SMART" id="SM00231">
    <property type="entry name" value="FA58C"/>
    <property type="match status" value="1"/>
</dbReference>
<feature type="chain" id="PRO_5018132938" evidence="14">
    <location>
        <begin position="17"/>
        <end position="2646"/>
    </location>
</feature>
<evidence type="ECO:0000256" key="13">
    <source>
        <dbReference type="PROSITE-ProRule" id="PRU00461"/>
    </source>
</evidence>
<keyword evidence="7" id="KW-0106">Calcium</keyword>
<dbReference type="InterPro" id="IPR000742">
    <property type="entry name" value="EGF"/>
</dbReference>
<feature type="disulfide bond" evidence="12">
    <location>
        <begin position="928"/>
        <end position="945"/>
    </location>
</feature>
<feature type="domain" description="EGF-like" evidence="16">
    <location>
        <begin position="1397"/>
        <end position="1438"/>
    </location>
</feature>
<feature type="disulfide bond" evidence="12">
    <location>
        <begin position="2146"/>
        <end position="2155"/>
    </location>
</feature>
<dbReference type="PROSITE" id="PS51220">
    <property type="entry name" value="NIDO"/>
    <property type="match status" value="1"/>
</dbReference>
<dbReference type="PROSITE" id="PS01187">
    <property type="entry name" value="EGF_CA"/>
    <property type="match status" value="13"/>
</dbReference>
<dbReference type="InterPro" id="IPR000033">
    <property type="entry name" value="LDLR_classB_rpt"/>
</dbReference>
<feature type="domain" description="F5/8 type C" evidence="15">
    <location>
        <begin position="2473"/>
        <end position="2606"/>
    </location>
</feature>
<dbReference type="InterPro" id="IPR006605">
    <property type="entry name" value="G2_nidogen/fibulin_G2F"/>
</dbReference>
<feature type="domain" description="EGF-like" evidence="16">
    <location>
        <begin position="1246"/>
        <end position="1287"/>
    </location>
</feature>
<dbReference type="Pfam" id="PF12661">
    <property type="entry name" value="hEGF"/>
    <property type="match status" value="1"/>
</dbReference>
<feature type="domain" description="EGF-like" evidence="16">
    <location>
        <begin position="1922"/>
        <end position="1961"/>
    </location>
</feature>
<feature type="domain" description="EGF-like" evidence="16">
    <location>
        <begin position="878"/>
        <end position="916"/>
    </location>
</feature>
<dbReference type="Gene3D" id="2.10.25.10">
    <property type="entry name" value="Laminin"/>
    <property type="match status" value="35"/>
</dbReference>
<feature type="domain" description="EGF-like" evidence="16">
    <location>
        <begin position="1801"/>
        <end position="1842"/>
    </location>
</feature>
<dbReference type="PROSITE" id="PS51212">
    <property type="entry name" value="WSC"/>
    <property type="match status" value="1"/>
</dbReference>
<dbReference type="Pfam" id="PF00754">
    <property type="entry name" value="F5_F8_type_C"/>
    <property type="match status" value="1"/>
</dbReference>
<accession>A0A3M6T4N3</accession>
<feature type="disulfide bond" evidence="12">
    <location>
        <begin position="1174"/>
        <end position="1191"/>
    </location>
</feature>
<dbReference type="SUPFAM" id="SSF49785">
    <property type="entry name" value="Galactose-binding domain-like"/>
    <property type="match status" value="1"/>
</dbReference>
<evidence type="ECO:0000256" key="12">
    <source>
        <dbReference type="PROSITE-ProRule" id="PRU00076"/>
    </source>
</evidence>
<dbReference type="SMART" id="SM00286">
    <property type="entry name" value="PTI"/>
    <property type="match status" value="12"/>
</dbReference>
<feature type="domain" description="EGF-like" evidence="16">
    <location>
        <begin position="2127"/>
        <end position="2156"/>
    </location>
</feature>
<dbReference type="PROSITE" id="PS50026">
    <property type="entry name" value="EGF_3"/>
    <property type="match status" value="33"/>
</dbReference>
<feature type="domain" description="EGF-like" evidence="16">
    <location>
        <begin position="2003"/>
        <end position="2041"/>
    </location>
</feature>
<proteinExistence type="predicted"/>
<evidence type="ECO:0000256" key="2">
    <source>
        <dbReference type="ARBA" id="ARBA00022525"/>
    </source>
</evidence>
<dbReference type="Gene3D" id="2.40.155.10">
    <property type="entry name" value="Green fluorescent protein"/>
    <property type="match status" value="1"/>
</dbReference>
<keyword evidence="3" id="KW-0272">Extracellular matrix</keyword>
<feature type="repeat" description="LDL-receptor class B" evidence="13">
    <location>
        <begin position="2248"/>
        <end position="2290"/>
    </location>
</feature>
<dbReference type="FunFam" id="2.120.10.30:FF:000241">
    <property type="entry name" value="Low-density lipoprotein receptor-related protein 6"/>
    <property type="match status" value="1"/>
</dbReference>
<dbReference type="Pfam" id="PF07645">
    <property type="entry name" value="EGF_CA"/>
    <property type="match status" value="9"/>
</dbReference>
<feature type="domain" description="Nidogen G2 beta-barrel" evidence="17">
    <location>
        <begin position="415"/>
        <end position="636"/>
    </location>
</feature>
<evidence type="ECO:0000259" key="16">
    <source>
        <dbReference type="PROSITE" id="PS50026"/>
    </source>
</evidence>
<dbReference type="SUPFAM" id="SSF63825">
    <property type="entry name" value="YWTD domain"/>
    <property type="match status" value="1"/>
</dbReference>
<feature type="domain" description="EGF-like" evidence="16">
    <location>
        <begin position="1720"/>
        <end position="1759"/>
    </location>
</feature>
<dbReference type="Gene3D" id="2.60.120.260">
    <property type="entry name" value="Galactose-binding domain-like"/>
    <property type="match status" value="1"/>
</dbReference>
<comment type="caution">
    <text evidence="20">The sequence shown here is derived from an EMBL/GenBank/DDBJ whole genome shotgun (WGS) entry which is preliminary data.</text>
</comment>
<dbReference type="GO" id="GO:0005509">
    <property type="term" value="F:calcium ion binding"/>
    <property type="evidence" value="ECO:0007669"/>
    <property type="project" value="InterPro"/>
</dbReference>
<evidence type="ECO:0000256" key="8">
    <source>
        <dbReference type="ARBA" id="ARBA00022869"/>
    </source>
</evidence>
<evidence type="ECO:0000256" key="3">
    <source>
        <dbReference type="ARBA" id="ARBA00022530"/>
    </source>
</evidence>
<evidence type="ECO:0000313" key="21">
    <source>
        <dbReference type="Proteomes" id="UP000275408"/>
    </source>
</evidence>
<feature type="domain" description="WSC" evidence="18">
    <location>
        <begin position="277"/>
        <end position="370"/>
    </location>
</feature>
<dbReference type="CDD" id="cd00054">
    <property type="entry name" value="EGF_CA"/>
    <property type="match status" value="16"/>
</dbReference>
<dbReference type="SMART" id="SM00135">
    <property type="entry name" value="LY"/>
    <property type="match status" value="5"/>
</dbReference>
<dbReference type="InterPro" id="IPR008979">
    <property type="entry name" value="Galactose-bd-like_sf"/>
</dbReference>
<dbReference type="Proteomes" id="UP000275408">
    <property type="component" value="Unassembled WGS sequence"/>
</dbReference>
<dbReference type="SUPFAM" id="SSF54511">
    <property type="entry name" value="GFP-like"/>
    <property type="match status" value="1"/>
</dbReference>
<evidence type="ECO:0000259" key="17">
    <source>
        <dbReference type="PROSITE" id="PS50993"/>
    </source>
</evidence>
<feature type="domain" description="EGF-like" evidence="16">
    <location>
        <begin position="1843"/>
        <end position="1880"/>
    </location>
</feature>
<name>A0A3M6T4N3_POCDA</name>
<feature type="domain" description="EGF-like" evidence="16">
    <location>
        <begin position="1596"/>
        <end position="1634"/>
    </location>
</feature>
<feature type="domain" description="EGF-like" evidence="16">
    <location>
        <begin position="1760"/>
        <end position="1800"/>
    </location>
</feature>
<dbReference type="InterPro" id="IPR011042">
    <property type="entry name" value="6-blade_b-propeller_TolB-like"/>
</dbReference>
<dbReference type="Gene3D" id="2.120.10.30">
    <property type="entry name" value="TolB, C-terminal domain"/>
    <property type="match status" value="1"/>
</dbReference>
<evidence type="ECO:0000313" key="20">
    <source>
        <dbReference type="EMBL" id="RMX35496.1"/>
    </source>
</evidence>
<feature type="domain" description="EGF-like" evidence="16">
    <location>
        <begin position="1962"/>
        <end position="2000"/>
    </location>
</feature>
<dbReference type="PANTHER" id="PTHR24039">
    <property type="entry name" value="FIBRILLIN-RELATED"/>
    <property type="match status" value="1"/>
</dbReference>
<dbReference type="CDD" id="cd00057">
    <property type="entry name" value="FA58C"/>
    <property type="match status" value="1"/>
</dbReference>
<sequence>MLSVGLLLHILACASSLPLKDFFPFGEGTGDVQIPDKKHVLGDVFNLHSTYSFYNHDYNDLQVYIDGVITLGKHTFPEERHRRYPFPPSAPSIAVFYAPVALAKSSAVFLRETRNETILKKATDHVRSTFIKEKEFIAKGVVISTWKDVVHRHAHGKLPNQTNTFQVVLITDEINTFSVFNYKDDGLQWIKGYHVRYQGKRYFDAQVGFSAGDHLRTYLLPGSGTKEVKFLSEKSNVQHTGQWIFKIGWKNMGTLNVESGDSYVHRNSEISRFFIPDQYFQGCYKIHGYLSSRNASQIWRGVGIRSCMILCHQRNQKYAALHNGDECACMGDKEFLVLQKLPTSSCNVRCVFNEEDFCGGKNAVSLFYAVDIDECEDGVARCHPNATCTNIAPGFCCQCNDGYFGNGVDCVREGTTVRLTGKFYGSVNGVEVSDIILHVIAISTDGRVYAVMRNPPLALAHLLKILTPLIDAVGWIYGVRKAKGVPNGFGVVGTKIKRNVVVTFDSGEEIRISQKFMGKSPSGRLNTLETTINGTIPSIDPYAVVRMEPFKVVYRREDRGKVESEGSAAFRVGDEINGFSVLQTIEYDELRGCDHGFYSFDVESRVLLNKYDSKQKYSSVAILSNIVNASLPDTQSQQGNGDLCGPQKETCHSKAKCVSDNGVEKCRCNDGYQGDGVKCEEFQCPKCHPEAKCVKDVAGWLCDCNPGFQGDGLTCEPDGTCEGVTCSSNAQCLYTEDNSRKCVCDSGYDGDGESCSPRDKCERVTCGANASCDSIGNCACNRGFQGDGQKCDDVNECKERPRKCHNYADCSNTVGSYYCRCKKGFRGDGVTCVKDESGSLCSGQKCHPQARCLAFQNKLNQRCVCNNGYEGDGVTCTDINECFDNVCDPFADCTNNEGSYTCKCKQGYSGNGKECTKDSDGGCDRNKCHVFASCEENPNTGKRECQCRLGFTGNGLNCEDLNECVVLLREDICPDNKTECRNTLGSFECLCRKGYMEVNRKCVSDDSCMGAKCHPDAECDPIRGGCLCKPGFQGNGIICEDENECNDTRSPCDLNADCINTNGSFECECKSGFAGDGLRCERAEGSCNGVVCDAHAQCVQPLDGPPNCECVEGWTGDGQTCSDVDECQPFKNLCHPLRADCINTVGSYDCRCKPGYEGDGFSCISDGTCDGVQCHANATCFKASPEQRGSCVCQDGWQGNGTHCQDLGCNGVSCDANANCTQSTPDEQLQCICLQGWTGNGQTCFDIDECQPFLNNCHRNGECVNTEGSYLCRCRPGFQGDGRYSCVSDLDRCEGVQCDKNAECVQFVLGGRQQCVYEDECRSLVNKCDSNADCTNTEGSFNCQCKNGYLGDGFNCTLDDRCDGTRCDVNANCVFDEGRRQCVCKNGWTGDGTSCFDVNECEPFKNNCHQDAECINTEGSFSCRCRPGYQGDADGTCEGVTCDSNAECIREFPERRRQCVCKDGWQGDGRACSDVDECQSFKNNCSSDAQCLNTDGSYRCSCRPGYQGDGFDCVCESFLIPLRGLRLRYKKIFLDKIIVFTVTTGVIDRSFSLLADGSCEGVFCDSNAECRRSSPEGRGQCTCKDGWEGDGRNCFDVNECQPFKNKCHLDAECLNSEGSYECRCRPGYKGNGFSCVSDGTCEGRVCHPNADCFRKFPEARRQCKCRDGWQGDGFSCSDINECQSPSDTDCHSKAECFNTEGSYECHCKPGYLGDGVNCTSDGSCDGVYCDSNADCEESSDFPRQCICRIGWRGNGTTCEDIDECLSPATNCDLNADCYNSPGSYQCRCRLGYLGNGTQCESDGSCDGVVCSQHGVCVPKTASNRARQCVCVDGWAGDGRKCVDVDECRTNNGCHQHADCLNTLGSYSCRCRPGYQGTGFECESDGTCAGEVCHANATCQNLIQGPSCVCSSGYQGPGTSCGADGTCAGVRCHPDATCEPNSPLGPVCVCKEGYQGDGRKCSDIDECSNGDDKCHPEADCANTLGSYNCSCNLGFEGDGFDCKHIDECAQPIHKCHRKATCVNRPGTYLCRCKIGYFGDGFDCLSDGTCEGAVCDLNAVCVALNDSADPEKECRCKAGYTGKGIICNDINECLDKSVCPEKADCFNLAGSFMCKCLPGYKKVAETCRKDCKLCLNGGSCSENNTCLCPPGFSGQRCQWHGDASLIFSKGNSIQRMSLPPRPNGIGVIYQRPGAVHVGIDYDCVERRVYWTEVTKGVIVRAKYDGSEMEVIVDSKEVASPEGIAVDWMGRNIYWTDSWLDAIEVAKLNGSHRRTLVSSDLVDPRAIIVDPPNGKMYWADWSRNRPKIEVANMDGTDRRIVVSSQLSLPNGLTIVHSTNELCYSDAGMWAISCVNLGDLSMRKAYNPAPYPFGITNFNRTLFWTDWTLGRIQRMGMNSKFPDKPLRSFVGSNGKIFHIKAVQPCGRIAAAIKNPCADANGGCLGLCLLKSKTYSCSCPDGLHLVRAGNVTKCQEKCDSALGMENGLINGKQLVAHSALNARYGASRARLHLREWPQGWSAQKNDPSPWLQIDLGEVRSVTAAATQGYGEDKKKQWVKTYALMTSVDGERWTVYREGGRKRIFIGNVDTGSVVRNELKMPLRTRWLRIVPRSWNNHIGMRERPSFPSGAGRESYTNHLGNRKQISNILTC</sequence>
<dbReference type="InterPro" id="IPR001881">
    <property type="entry name" value="EGF-like_Ca-bd_dom"/>
</dbReference>
<dbReference type="SUPFAM" id="SSF57184">
    <property type="entry name" value="Growth factor receptor domain"/>
    <property type="match status" value="8"/>
</dbReference>
<feature type="domain" description="EGF-like" evidence="16">
    <location>
        <begin position="1317"/>
        <end position="1357"/>
    </location>
</feature>
<dbReference type="PROSITE" id="PS50993">
    <property type="entry name" value="NIDOGEN_G2"/>
    <property type="match status" value="1"/>
</dbReference>
<dbReference type="Pfam" id="PF00058">
    <property type="entry name" value="Ldl_recept_b"/>
    <property type="match status" value="3"/>
</dbReference>
<dbReference type="InterPro" id="IPR049883">
    <property type="entry name" value="NOTCH1_EGF-like"/>
</dbReference>
<dbReference type="EMBL" id="RCHS01004356">
    <property type="protein sequence ID" value="RMX35496.1"/>
    <property type="molecule type" value="Genomic_DNA"/>
</dbReference>
<dbReference type="SMART" id="SM00179">
    <property type="entry name" value="EGF_CA"/>
    <property type="match status" value="20"/>
</dbReference>
<dbReference type="PANTHER" id="PTHR24039:SF28">
    <property type="entry name" value="EGF-LIKE DOMAIN-CONTAINING PROTEIN"/>
    <property type="match status" value="1"/>
</dbReference>
<evidence type="ECO:0000256" key="7">
    <source>
        <dbReference type="ARBA" id="ARBA00022837"/>
    </source>
</evidence>
<keyword evidence="10 12" id="KW-1015">Disulfide bond</keyword>
<dbReference type="SMART" id="SM00682">
    <property type="entry name" value="G2F"/>
    <property type="match status" value="1"/>
</dbReference>
<dbReference type="GO" id="GO:0007160">
    <property type="term" value="P:cell-matrix adhesion"/>
    <property type="evidence" value="ECO:0007669"/>
    <property type="project" value="InterPro"/>
</dbReference>
<feature type="domain" description="EGF-like" evidence="16">
    <location>
        <begin position="793"/>
        <end position="833"/>
    </location>
</feature>
<feature type="domain" description="EGF-like" evidence="16">
    <location>
        <begin position="1165"/>
        <end position="1205"/>
    </location>
</feature>
<dbReference type="Pfam" id="PF06119">
    <property type="entry name" value="NIDO"/>
    <property type="match status" value="1"/>
</dbReference>
<feature type="disulfide bond" evidence="12">
    <location>
        <begin position="1646"/>
        <end position="1663"/>
    </location>
</feature>
<evidence type="ECO:0000256" key="4">
    <source>
        <dbReference type="ARBA" id="ARBA00022536"/>
    </source>
</evidence>
<dbReference type="InterPro" id="IPR009017">
    <property type="entry name" value="GFP"/>
</dbReference>
<keyword evidence="21" id="KW-1185">Reference proteome</keyword>
<dbReference type="Pfam" id="PF12947">
    <property type="entry name" value="EGF_3"/>
    <property type="match status" value="11"/>
</dbReference>
<feature type="domain" description="EGF-like" evidence="16">
    <location>
        <begin position="1123"/>
        <end position="1162"/>
    </location>
</feature>
<evidence type="ECO:0000259" key="15">
    <source>
        <dbReference type="PROSITE" id="PS50022"/>
    </source>
</evidence>
<evidence type="ECO:0000256" key="9">
    <source>
        <dbReference type="ARBA" id="ARBA00022889"/>
    </source>
</evidence>
<feature type="domain" description="NIDO" evidence="19">
    <location>
        <begin position="91"/>
        <end position="250"/>
    </location>
</feature>
<feature type="domain" description="EGF-like" evidence="16">
    <location>
        <begin position="1474"/>
        <end position="1512"/>
    </location>
</feature>
<reference evidence="20 21" key="1">
    <citation type="journal article" date="2018" name="Sci. Rep.">
        <title>Comparative analysis of the Pocillopora damicornis genome highlights role of immune system in coral evolution.</title>
        <authorList>
            <person name="Cunning R."/>
            <person name="Bay R.A."/>
            <person name="Gillette P."/>
            <person name="Baker A.C."/>
            <person name="Traylor-Knowles N."/>
        </authorList>
    </citation>
    <scope>NUCLEOTIDE SEQUENCE [LARGE SCALE GENOMIC DNA]</scope>
    <source>
        <strain evidence="20">RSMAS</strain>
        <tissue evidence="20">Whole animal</tissue>
    </source>
</reference>
<feature type="domain" description="EGF-like" evidence="16">
    <location>
        <begin position="1883"/>
        <end position="1921"/>
    </location>
</feature>
<dbReference type="SUPFAM" id="SSF57196">
    <property type="entry name" value="EGF/Laminin"/>
    <property type="match status" value="6"/>
</dbReference>
<feature type="domain" description="EGF-like" evidence="16">
    <location>
        <begin position="1358"/>
        <end position="1394"/>
    </location>
</feature>
<feature type="domain" description="EGF-like" evidence="16">
    <location>
        <begin position="2044"/>
        <end position="2086"/>
    </location>
</feature>
<evidence type="ECO:0000256" key="5">
    <source>
        <dbReference type="ARBA" id="ARBA00022729"/>
    </source>
</evidence>
<dbReference type="InterPro" id="IPR002889">
    <property type="entry name" value="WSC_carb-bd"/>
</dbReference>
<dbReference type="SMART" id="SM00539">
    <property type="entry name" value="NIDO"/>
    <property type="match status" value="1"/>
</dbReference>
<comment type="subcellular location">
    <subcellularLocation>
        <location evidence="1">Secreted</location>
        <location evidence="1">Extracellular space</location>
        <location evidence="1">Extracellular matrix</location>
        <location evidence="1">Basement membrane</location>
    </subcellularLocation>
</comment>
<dbReference type="GO" id="GO:0005604">
    <property type="term" value="C:basement membrane"/>
    <property type="evidence" value="ECO:0007669"/>
    <property type="project" value="UniProtKB-SubCell"/>
</dbReference>
<evidence type="ECO:0000256" key="11">
    <source>
        <dbReference type="ARBA" id="ARBA00023180"/>
    </source>
</evidence>
<feature type="domain" description="EGF-like" evidence="16">
    <location>
        <begin position="371"/>
        <end position="411"/>
    </location>
</feature>
<keyword evidence="9" id="KW-0130">Cell adhesion</keyword>
<feature type="domain" description="EGF-like" evidence="16">
    <location>
        <begin position="1004"/>
        <end position="1040"/>
    </location>
</feature>
<feature type="domain" description="EGF-like" evidence="16">
    <location>
        <begin position="1083"/>
        <end position="1122"/>
    </location>
</feature>
<feature type="domain" description="EGF-like" evidence="16">
    <location>
        <begin position="1555"/>
        <end position="1595"/>
    </location>
</feature>
<dbReference type="SMART" id="SM00181">
    <property type="entry name" value="EGF"/>
    <property type="match status" value="38"/>
</dbReference>
<dbReference type="FunFam" id="2.10.25.10:FF:000038">
    <property type="entry name" value="Fibrillin 2"/>
    <property type="match status" value="16"/>
</dbReference>
<feature type="domain" description="EGF-like" evidence="16">
    <location>
        <begin position="717"/>
        <end position="756"/>
    </location>
</feature>
<feature type="domain" description="EGF-like" evidence="16">
    <location>
        <begin position="640"/>
        <end position="680"/>
    </location>
</feature>
<gene>
    <name evidence="20" type="ORF">pdam_00003813</name>
</gene>
<dbReference type="OrthoDB" id="6375837at2759"/>
<evidence type="ECO:0000256" key="10">
    <source>
        <dbReference type="ARBA" id="ARBA00023157"/>
    </source>
</evidence>
<protein>
    <submittedName>
        <fullName evidence="20">Uncharacterized protein</fullName>
    </submittedName>
</protein>
<dbReference type="PROSITE" id="PS50022">
    <property type="entry name" value="FA58C_3"/>
    <property type="match status" value="1"/>
</dbReference>
<evidence type="ECO:0000256" key="1">
    <source>
        <dbReference type="ARBA" id="ARBA00004302"/>
    </source>
</evidence>
<keyword evidence="2" id="KW-0964">Secreted</keyword>
<evidence type="ECO:0000256" key="14">
    <source>
        <dbReference type="SAM" id="SignalP"/>
    </source>
</evidence>
<dbReference type="InterPro" id="IPR018097">
    <property type="entry name" value="EGF_Ca-bd_CS"/>
</dbReference>
<dbReference type="InterPro" id="IPR000421">
    <property type="entry name" value="FA58C"/>
</dbReference>
<comment type="caution">
    <text evidence="12">Lacks conserved residue(s) required for the propagation of feature annotation.</text>
</comment>
<evidence type="ECO:0000259" key="19">
    <source>
        <dbReference type="PROSITE" id="PS51220"/>
    </source>
</evidence>
<dbReference type="PROSITE" id="PS00010">
    <property type="entry name" value="ASX_HYDROXYL"/>
    <property type="match status" value="17"/>
</dbReference>
<feature type="domain" description="EGF-like" evidence="16">
    <location>
        <begin position="1637"/>
        <end position="1675"/>
    </location>
</feature>
<dbReference type="InterPro" id="IPR013032">
    <property type="entry name" value="EGF-like_CS"/>
</dbReference>
<feature type="domain" description="EGF-like" evidence="16">
    <location>
        <begin position="837"/>
        <end position="877"/>
    </location>
</feature>
<feature type="disulfide bond" evidence="12">
    <location>
        <begin position="1564"/>
        <end position="1581"/>
    </location>
</feature>
<keyword evidence="4 12" id="KW-0245">EGF-like domain</keyword>
<dbReference type="InterPro" id="IPR000152">
    <property type="entry name" value="EGF-type_Asp/Asn_hydroxyl_site"/>
</dbReference>
<dbReference type="InterPro" id="IPR024731">
    <property type="entry name" value="NELL2-like_EGF"/>
</dbReference>
<dbReference type="InterPro" id="IPR003645">
    <property type="entry name" value="Fol_N"/>
</dbReference>
<feature type="domain" description="EGF-like" evidence="16">
    <location>
        <begin position="1678"/>
        <end position="1719"/>
    </location>
</feature>
<keyword evidence="6" id="KW-0677">Repeat</keyword>
<feature type="domain" description="EGF-like" evidence="16">
    <location>
        <begin position="1041"/>
        <end position="1081"/>
    </location>
</feature>
<dbReference type="FunFam" id="2.60.120.260:FF:000002">
    <property type="entry name" value="Coagulation factor VIII"/>
    <property type="match status" value="1"/>
</dbReference>
<feature type="repeat" description="LDL-receptor class B" evidence="13">
    <location>
        <begin position="2204"/>
        <end position="2247"/>
    </location>
</feature>
<dbReference type="Pfam" id="PF07474">
    <property type="entry name" value="G2F"/>
    <property type="match status" value="1"/>
</dbReference>
<dbReference type="InterPro" id="IPR003886">
    <property type="entry name" value="NIDO_dom"/>
</dbReference>
<feature type="domain" description="EGF-like" evidence="16">
    <location>
        <begin position="2087"/>
        <end position="2126"/>
    </location>
</feature>
<evidence type="ECO:0000259" key="18">
    <source>
        <dbReference type="PROSITE" id="PS51212"/>
    </source>
</evidence>
<feature type="repeat" description="LDL-receptor class B" evidence="13">
    <location>
        <begin position="2291"/>
        <end position="2335"/>
    </location>
</feature>